<feature type="compositionally biased region" description="Basic and acidic residues" evidence="2">
    <location>
        <begin position="499"/>
        <end position="521"/>
    </location>
</feature>
<proteinExistence type="predicted"/>
<keyword evidence="1" id="KW-0175">Coiled coil</keyword>
<dbReference type="HOGENOM" id="CLU_523238_0_0_1"/>
<dbReference type="GeneID" id="17298344"/>
<keyword evidence="3" id="KW-0732">Signal</keyword>
<dbReference type="AlphaFoldDB" id="L1IZG4"/>
<sequence>MRSCSWLHLVLIGAAARSCLQDPMLRGGAAALIGHRARVAMRGGYQDMMYTDKTFSPEDFTALFSLQDNDLISLCHACGINPFGMTSTEMIHALQNVEGIYKEFLSEALEEIRTGRPADCYLNNTGMEDEAGMQPVEVMQVINEAPRFENLRKGFFDPPQQGIPTYRSALNPVPRNLKSPVNQDEKLDIDQLEVKNPPKRARKDAQPARGKGRGRGGARVGQTRKGAGGGRAGGGEENDGGGVDEEGGDEGGAAVEGAEGRAGAMGKTKSSARMEMPPRFCQFPKGCPELPYWGYIDDGVPRFCLKHRHDHHIDVRSPPRFKYMGIAPNGTRVFSLRNIPVAEDPDNPEDALRLMRHFDDDHLCDLCGANGLVQMAYEFPFLLWKWDTRRVQHEVWMKEVGRMPSPPPPETFDFNPDLFPKGPYYTPSDVEWKRFEGTQEGVDLRTNKDVEDAEELYAILEEERELAEKETEEEKQKFVDEFIARSIANQRALGLLGNKTREGSRKSKKGDANDIFKMDSG</sequence>
<evidence type="ECO:0000313" key="6">
    <source>
        <dbReference type="Proteomes" id="UP000011087"/>
    </source>
</evidence>
<feature type="compositionally biased region" description="Low complexity" evidence="2">
    <location>
        <begin position="252"/>
        <end position="264"/>
    </location>
</feature>
<accession>L1IZG4</accession>
<dbReference type="Pfam" id="PF19114">
    <property type="entry name" value="EsV_1_7_cys"/>
    <property type="match status" value="1"/>
</dbReference>
<dbReference type="RefSeq" id="XP_005828621.1">
    <property type="nucleotide sequence ID" value="XM_005828564.1"/>
</dbReference>
<evidence type="ECO:0000256" key="3">
    <source>
        <dbReference type="SAM" id="SignalP"/>
    </source>
</evidence>
<dbReference type="Proteomes" id="UP000011087">
    <property type="component" value="Unassembled WGS sequence"/>
</dbReference>
<evidence type="ECO:0000256" key="2">
    <source>
        <dbReference type="SAM" id="MobiDB-lite"/>
    </source>
</evidence>
<dbReference type="EMBL" id="JH993022">
    <property type="protein sequence ID" value="EKX41641.1"/>
    <property type="molecule type" value="Genomic_DNA"/>
</dbReference>
<feature type="compositionally biased region" description="Gly residues" evidence="2">
    <location>
        <begin position="226"/>
        <end position="235"/>
    </location>
</feature>
<dbReference type="SMART" id="SM01425">
    <property type="entry name" value="EsV_1_7"/>
    <property type="match status" value="1"/>
</dbReference>
<evidence type="ECO:0000313" key="5">
    <source>
        <dbReference type="EnsemblProtists" id="EKX41641"/>
    </source>
</evidence>
<evidence type="ECO:0000313" key="4">
    <source>
        <dbReference type="EMBL" id="EKX41641.1"/>
    </source>
</evidence>
<reference evidence="4 6" key="1">
    <citation type="journal article" date="2012" name="Nature">
        <title>Algal genomes reveal evolutionary mosaicism and the fate of nucleomorphs.</title>
        <authorList>
            <consortium name="DOE Joint Genome Institute"/>
            <person name="Curtis B.A."/>
            <person name="Tanifuji G."/>
            <person name="Burki F."/>
            <person name="Gruber A."/>
            <person name="Irimia M."/>
            <person name="Maruyama S."/>
            <person name="Arias M.C."/>
            <person name="Ball S.G."/>
            <person name="Gile G.H."/>
            <person name="Hirakawa Y."/>
            <person name="Hopkins J.F."/>
            <person name="Kuo A."/>
            <person name="Rensing S.A."/>
            <person name="Schmutz J."/>
            <person name="Symeonidi A."/>
            <person name="Elias M."/>
            <person name="Eveleigh R.J."/>
            <person name="Herman E.K."/>
            <person name="Klute M.J."/>
            <person name="Nakayama T."/>
            <person name="Obornik M."/>
            <person name="Reyes-Prieto A."/>
            <person name="Armbrust E.V."/>
            <person name="Aves S.J."/>
            <person name="Beiko R.G."/>
            <person name="Coutinho P."/>
            <person name="Dacks J.B."/>
            <person name="Durnford D.G."/>
            <person name="Fast N.M."/>
            <person name="Green B.R."/>
            <person name="Grisdale C.J."/>
            <person name="Hempel F."/>
            <person name="Henrissat B."/>
            <person name="Hoppner M.P."/>
            <person name="Ishida K."/>
            <person name="Kim E."/>
            <person name="Koreny L."/>
            <person name="Kroth P.G."/>
            <person name="Liu Y."/>
            <person name="Malik S.B."/>
            <person name="Maier U.G."/>
            <person name="McRose D."/>
            <person name="Mock T."/>
            <person name="Neilson J.A."/>
            <person name="Onodera N.T."/>
            <person name="Poole A.M."/>
            <person name="Pritham E.J."/>
            <person name="Richards T.A."/>
            <person name="Rocap G."/>
            <person name="Roy S.W."/>
            <person name="Sarai C."/>
            <person name="Schaack S."/>
            <person name="Shirato S."/>
            <person name="Slamovits C.H."/>
            <person name="Spencer D.F."/>
            <person name="Suzuki S."/>
            <person name="Worden A.Z."/>
            <person name="Zauner S."/>
            <person name="Barry K."/>
            <person name="Bell C."/>
            <person name="Bharti A.K."/>
            <person name="Crow J.A."/>
            <person name="Grimwood J."/>
            <person name="Kramer R."/>
            <person name="Lindquist E."/>
            <person name="Lucas S."/>
            <person name="Salamov A."/>
            <person name="McFadden G.I."/>
            <person name="Lane C.E."/>
            <person name="Keeling P.J."/>
            <person name="Gray M.W."/>
            <person name="Grigoriev I.V."/>
            <person name="Archibald J.M."/>
        </authorList>
    </citation>
    <scope>NUCLEOTIDE SEQUENCE</scope>
    <source>
        <strain evidence="4 6">CCMP2712</strain>
    </source>
</reference>
<organism evidence="4">
    <name type="scientific">Guillardia theta (strain CCMP2712)</name>
    <name type="common">Cryptophyte</name>
    <dbReference type="NCBI Taxonomy" id="905079"/>
    <lineage>
        <taxon>Eukaryota</taxon>
        <taxon>Cryptophyceae</taxon>
        <taxon>Pyrenomonadales</taxon>
        <taxon>Geminigeraceae</taxon>
        <taxon>Guillardia</taxon>
    </lineage>
</organism>
<name>L1IZG4_GUITC</name>
<reference evidence="5" key="3">
    <citation type="submission" date="2015-06" db="UniProtKB">
        <authorList>
            <consortium name="EnsemblProtists"/>
        </authorList>
    </citation>
    <scope>IDENTIFICATION</scope>
</reference>
<gene>
    <name evidence="4" type="ORF">GUITHDRAFT_112348</name>
</gene>
<protein>
    <submittedName>
        <fullName evidence="4 5">Uncharacterized protein</fullName>
    </submittedName>
</protein>
<evidence type="ECO:0000256" key="1">
    <source>
        <dbReference type="SAM" id="Coils"/>
    </source>
</evidence>
<feature type="coiled-coil region" evidence="1">
    <location>
        <begin position="450"/>
        <end position="477"/>
    </location>
</feature>
<feature type="compositionally biased region" description="Basic and acidic residues" evidence="2">
    <location>
        <begin position="183"/>
        <end position="193"/>
    </location>
</feature>
<feature type="signal peptide" evidence="3">
    <location>
        <begin position="1"/>
        <end position="21"/>
    </location>
</feature>
<reference evidence="6" key="2">
    <citation type="submission" date="2012-11" db="EMBL/GenBank/DDBJ databases">
        <authorList>
            <person name="Kuo A."/>
            <person name="Curtis B.A."/>
            <person name="Tanifuji G."/>
            <person name="Burki F."/>
            <person name="Gruber A."/>
            <person name="Irimia M."/>
            <person name="Maruyama S."/>
            <person name="Arias M.C."/>
            <person name="Ball S.G."/>
            <person name="Gile G.H."/>
            <person name="Hirakawa Y."/>
            <person name="Hopkins J.F."/>
            <person name="Rensing S.A."/>
            <person name="Schmutz J."/>
            <person name="Symeonidi A."/>
            <person name="Elias M."/>
            <person name="Eveleigh R.J."/>
            <person name="Herman E.K."/>
            <person name="Klute M.J."/>
            <person name="Nakayama T."/>
            <person name="Obornik M."/>
            <person name="Reyes-Prieto A."/>
            <person name="Armbrust E.V."/>
            <person name="Aves S.J."/>
            <person name="Beiko R.G."/>
            <person name="Coutinho P."/>
            <person name="Dacks J.B."/>
            <person name="Durnford D.G."/>
            <person name="Fast N.M."/>
            <person name="Green B.R."/>
            <person name="Grisdale C."/>
            <person name="Hempe F."/>
            <person name="Henrissat B."/>
            <person name="Hoppner M.P."/>
            <person name="Ishida K.-I."/>
            <person name="Kim E."/>
            <person name="Koreny L."/>
            <person name="Kroth P.G."/>
            <person name="Liu Y."/>
            <person name="Malik S.-B."/>
            <person name="Maier U.G."/>
            <person name="McRose D."/>
            <person name="Mock T."/>
            <person name="Neilson J.A."/>
            <person name="Onodera N.T."/>
            <person name="Poole A.M."/>
            <person name="Pritham E.J."/>
            <person name="Richards T.A."/>
            <person name="Rocap G."/>
            <person name="Roy S.W."/>
            <person name="Sarai C."/>
            <person name="Schaack S."/>
            <person name="Shirato S."/>
            <person name="Slamovits C.H."/>
            <person name="Spencer D.F."/>
            <person name="Suzuki S."/>
            <person name="Worden A.Z."/>
            <person name="Zauner S."/>
            <person name="Barry K."/>
            <person name="Bell C."/>
            <person name="Bharti A.K."/>
            <person name="Crow J.A."/>
            <person name="Grimwood J."/>
            <person name="Kramer R."/>
            <person name="Lindquist E."/>
            <person name="Lucas S."/>
            <person name="Salamov A."/>
            <person name="McFadden G.I."/>
            <person name="Lane C.E."/>
            <person name="Keeling P.J."/>
            <person name="Gray M.W."/>
            <person name="Grigoriev I.V."/>
            <person name="Archibald J.M."/>
        </authorList>
    </citation>
    <scope>NUCLEOTIDE SEQUENCE</scope>
    <source>
        <strain evidence="6">CCMP2712</strain>
    </source>
</reference>
<dbReference type="KEGG" id="gtt:GUITHDRAFT_112348"/>
<dbReference type="PaxDb" id="55529-EKX41641"/>
<feature type="region of interest" description="Disordered" evidence="2">
    <location>
        <begin position="497"/>
        <end position="521"/>
    </location>
</feature>
<feature type="chain" id="PRO_5008770684" evidence="3">
    <location>
        <begin position="22"/>
        <end position="521"/>
    </location>
</feature>
<feature type="region of interest" description="Disordered" evidence="2">
    <location>
        <begin position="155"/>
        <end position="271"/>
    </location>
</feature>
<keyword evidence="6" id="KW-1185">Reference proteome</keyword>
<feature type="compositionally biased region" description="Acidic residues" evidence="2">
    <location>
        <begin position="236"/>
        <end position="249"/>
    </location>
</feature>
<dbReference type="EnsemblProtists" id="EKX41641">
    <property type="protein sequence ID" value="EKX41641"/>
    <property type="gene ID" value="GUITHDRAFT_112348"/>
</dbReference>
<dbReference type="InterPro" id="IPR043822">
    <property type="entry name" value="EsV_1_7_cys"/>
</dbReference>